<dbReference type="NCBIfam" id="TIGR00006">
    <property type="entry name" value="16S rRNA (cytosine(1402)-N(4))-methyltransferase RsmH"/>
    <property type="match status" value="1"/>
</dbReference>
<dbReference type="AlphaFoldDB" id="I0IDR0"/>
<dbReference type="InterPro" id="IPR029063">
    <property type="entry name" value="SAM-dependent_MTases_sf"/>
</dbReference>
<evidence type="ECO:0000256" key="5">
    <source>
        <dbReference type="ARBA" id="ARBA00022691"/>
    </source>
</evidence>
<dbReference type="GO" id="GO:0071424">
    <property type="term" value="F:rRNA (cytosine-N4-)-methyltransferase activity"/>
    <property type="evidence" value="ECO:0007669"/>
    <property type="project" value="UniProtKB-UniRule"/>
</dbReference>
<gene>
    <name evidence="6 8" type="primary">rsmH</name>
    <name evidence="8" type="ordered locus">PSMK_12390</name>
</gene>
<dbReference type="KEGG" id="phm:PSMK_12390"/>
<evidence type="ECO:0000313" key="9">
    <source>
        <dbReference type="Proteomes" id="UP000007881"/>
    </source>
</evidence>
<keyword evidence="3 6" id="KW-0489">Methyltransferase</keyword>
<keyword evidence="2 6" id="KW-0698">rRNA processing</keyword>
<dbReference type="HAMAP" id="MF_01007">
    <property type="entry name" value="16SrRNA_methyltr_H"/>
    <property type="match status" value="1"/>
</dbReference>
<keyword evidence="9" id="KW-1185">Reference proteome</keyword>
<dbReference type="InterPro" id="IPR002903">
    <property type="entry name" value="RsmH"/>
</dbReference>
<keyword evidence="4 6" id="KW-0808">Transferase</keyword>
<evidence type="ECO:0000313" key="8">
    <source>
        <dbReference type="EMBL" id="BAM03398.1"/>
    </source>
</evidence>
<feature type="binding site" evidence="6">
    <location>
        <begin position="42"/>
        <end position="44"/>
    </location>
    <ligand>
        <name>S-adenosyl-L-methionine</name>
        <dbReference type="ChEBI" id="CHEBI:59789"/>
    </ligand>
</feature>
<dbReference type="Pfam" id="PF01795">
    <property type="entry name" value="Methyltransf_5"/>
    <property type="match status" value="1"/>
</dbReference>
<dbReference type="OrthoDB" id="9806637at2"/>
<evidence type="ECO:0000256" key="1">
    <source>
        <dbReference type="ARBA" id="ARBA00010396"/>
    </source>
</evidence>
<feature type="binding site" evidence="6">
    <location>
        <position position="92"/>
    </location>
    <ligand>
        <name>S-adenosyl-L-methionine</name>
        <dbReference type="ChEBI" id="CHEBI:59789"/>
    </ligand>
</feature>
<dbReference type="PANTHER" id="PTHR11265:SF0">
    <property type="entry name" value="12S RRNA N4-METHYLCYTIDINE METHYLTRANSFERASE"/>
    <property type="match status" value="1"/>
</dbReference>
<evidence type="ECO:0000256" key="6">
    <source>
        <dbReference type="HAMAP-Rule" id="MF_01007"/>
    </source>
</evidence>
<dbReference type="eggNOG" id="COG0275">
    <property type="taxonomic scope" value="Bacteria"/>
</dbReference>
<dbReference type="Gene3D" id="1.10.150.170">
    <property type="entry name" value="Putative methyltransferase TM0872, insert domain"/>
    <property type="match status" value="1"/>
</dbReference>
<dbReference type="Gene3D" id="3.40.50.150">
    <property type="entry name" value="Vaccinia Virus protein VP39"/>
    <property type="match status" value="1"/>
</dbReference>
<proteinExistence type="inferred from homology"/>
<dbReference type="PATRIC" id="fig|1142394.8.peg.1277"/>
<keyword evidence="6" id="KW-0963">Cytoplasm</keyword>
<dbReference type="RefSeq" id="WP_014436617.1">
    <property type="nucleotide sequence ID" value="NC_017080.1"/>
</dbReference>
<dbReference type="STRING" id="1142394.PSMK_12390"/>
<comment type="subcellular location">
    <subcellularLocation>
        <location evidence="6">Cytoplasm</location>
    </subcellularLocation>
</comment>
<evidence type="ECO:0000256" key="3">
    <source>
        <dbReference type="ARBA" id="ARBA00022603"/>
    </source>
</evidence>
<comment type="function">
    <text evidence="6">Specifically methylates the N4 position of cytidine in position 1402 (C1402) of 16S rRNA.</text>
</comment>
<accession>I0IDR0</accession>
<dbReference type="InterPro" id="IPR023397">
    <property type="entry name" value="SAM-dep_MeTrfase_MraW_recog"/>
</dbReference>
<dbReference type="SUPFAM" id="SSF53335">
    <property type="entry name" value="S-adenosyl-L-methionine-dependent methyltransferases"/>
    <property type="match status" value="1"/>
</dbReference>
<feature type="binding site" evidence="6">
    <location>
        <position position="120"/>
    </location>
    <ligand>
        <name>S-adenosyl-L-methionine</name>
        <dbReference type="ChEBI" id="CHEBI:59789"/>
    </ligand>
</feature>
<dbReference type="PIRSF" id="PIRSF004486">
    <property type="entry name" value="MraW"/>
    <property type="match status" value="1"/>
</dbReference>
<feature type="binding site" evidence="6">
    <location>
        <position position="61"/>
    </location>
    <ligand>
        <name>S-adenosyl-L-methionine</name>
        <dbReference type="ChEBI" id="CHEBI:59789"/>
    </ligand>
</feature>
<evidence type="ECO:0000256" key="4">
    <source>
        <dbReference type="ARBA" id="ARBA00022679"/>
    </source>
</evidence>
<organism evidence="8 9">
    <name type="scientific">Phycisphaera mikurensis (strain NBRC 102666 / KCTC 22515 / FYK2301M01)</name>
    <dbReference type="NCBI Taxonomy" id="1142394"/>
    <lineage>
        <taxon>Bacteria</taxon>
        <taxon>Pseudomonadati</taxon>
        <taxon>Planctomycetota</taxon>
        <taxon>Phycisphaerae</taxon>
        <taxon>Phycisphaerales</taxon>
        <taxon>Phycisphaeraceae</taxon>
        <taxon>Phycisphaera</taxon>
    </lineage>
</organism>
<dbReference type="PANTHER" id="PTHR11265">
    <property type="entry name" value="S-ADENOSYL-METHYLTRANSFERASE MRAW"/>
    <property type="match status" value="1"/>
</dbReference>
<dbReference type="EC" id="2.1.1.199" evidence="6"/>
<feature type="binding site" evidence="6">
    <location>
        <position position="113"/>
    </location>
    <ligand>
        <name>S-adenosyl-L-methionine</name>
        <dbReference type="ChEBI" id="CHEBI:59789"/>
    </ligand>
</feature>
<evidence type="ECO:0000256" key="7">
    <source>
        <dbReference type="SAM" id="MobiDB-lite"/>
    </source>
</evidence>
<evidence type="ECO:0000256" key="2">
    <source>
        <dbReference type="ARBA" id="ARBA00022552"/>
    </source>
</evidence>
<sequence>MSDALPPTPDGHVPVLPAEVENLLAPALGPGAVLLDATLGRGGHARRLLPLLPGGTVIGFDLDAGNLAHAGDRLRPIAEAHGVRLILHHGSFAGAEAVVANEAPGGVDALLADLGFASNQVDDPARGFSFRHDGPLDMRLDAGDAGRPTAADLVNTLGQDELADLIYLHGEERLSRRIARRIVEARQQAPIETTLRLAELVFRCYPPPKRRGGGPPRHPVHPATRTFQALRIAVNGELDALASLLDAIPRLLRPGGHAAVISFHSLEDRPVKRAFLRFQQQDLGRRLTRKPLTAADDEAAANPRSRSAKLRGFAAASAPNAPR</sequence>
<comment type="similarity">
    <text evidence="1 6">Belongs to the methyltransferase superfamily. RsmH family.</text>
</comment>
<dbReference type="Proteomes" id="UP000007881">
    <property type="component" value="Chromosome"/>
</dbReference>
<reference evidence="8 9" key="1">
    <citation type="submission" date="2012-02" db="EMBL/GenBank/DDBJ databases">
        <title>Complete genome sequence of Phycisphaera mikurensis NBRC 102666.</title>
        <authorList>
            <person name="Ankai A."/>
            <person name="Hosoyama A."/>
            <person name="Terui Y."/>
            <person name="Sekine M."/>
            <person name="Fukai R."/>
            <person name="Kato Y."/>
            <person name="Nakamura S."/>
            <person name="Yamada-Narita S."/>
            <person name="Kawakoshi A."/>
            <person name="Fukunaga Y."/>
            <person name="Yamazaki S."/>
            <person name="Fujita N."/>
        </authorList>
    </citation>
    <scope>NUCLEOTIDE SEQUENCE [LARGE SCALE GENOMIC DNA]</scope>
    <source>
        <strain evidence="9">NBRC 102666 / KCTC 22515 / FYK2301M01</strain>
    </source>
</reference>
<comment type="catalytic activity">
    <reaction evidence="6">
        <text>cytidine(1402) in 16S rRNA + S-adenosyl-L-methionine = N(4)-methylcytidine(1402) in 16S rRNA + S-adenosyl-L-homocysteine + H(+)</text>
        <dbReference type="Rhea" id="RHEA:42928"/>
        <dbReference type="Rhea" id="RHEA-COMP:10286"/>
        <dbReference type="Rhea" id="RHEA-COMP:10287"/>
        <dbReference type="ChEBI" id="CHEBI:15378"/>
        <dbReference type="ChEBI" id="CHEBI:57856"/>
        <dbReference type="ChEBI" id="CHEBI:59789"/>
        <dbReference type="ChEBI" id="CHEBI:74506"/>
        <dbReference type="ChEBI" id="CHEBI:82748"/>
        <dbReference type="EC" id="2.1.1.199"/>
    </reaction>
</comment>
<feature type="region of interest" description="Disordered" evidence="7">
    <location>
        <begin position="287"/>
        <end position="323"/>
    </location>
</feature>
<dbReference type="SUPFAM" id="SSF81799">
    <property type="entry name" value="Putative methyltransferase TM0872, insert domain"/>
    <property type="match status" value="1"/>
</dbReference>
<dbReference type="GO" id="GO:0005737">
    <property type="term" value="C:cytoplasm"/>
    <property type="evidence" value="ECO:0007669"/>
    <property type="project" value="UniProtKB-SubCell"/>
</dbReference>
<dbReference type="GO" id="GO:0070475">
    <property type="term" value="P:rRNA base methylation"/>
    <property type="evidence" value="ECO:0007669"/>
    <property type="project" value="UniProtKB-UniRule"/>
</dbReference>
<dbReference type="EMBL" id="AP012338">
    <property type="protein sequence ID" value="BAM03398.1"/>
    <property type="molecule type" value="Genomic_DNA"/>
</dbReference>
<keyword evidence="5 6" id="KW-0949">S-adenosyl-L-methionine</keyword>
<protein>
    <recommendedName>
        <fullName evidence="6">Ribosomal RNA small subunit methyltransferase H</fullName>
        <ecNumber evidence="6">2.1.1.199</ecNumber>
    </recommendedName>
    <alternativeName>
        <fullName evidence="6">16S rRNA m(4)C1402 methyltransferase</fullName>
    </alternativeName>
    <alternativeName>
        <fullName evidence="6">rRNA (cytosine-N(4)-)-methyltransferase RsmH</fullName>
    </alternativeName>
</protein>
<name>I0IDR0_PHYMF</name>
<dbReference type="HOGENOM" id="CLU_038422_3_0_0"/>